<dbReference type="RefSeq" id="XP_016619459.1">
    <property type="nucleotide sequence ID" value="XM_016764377.1"/>
</dbReference>
<reference evidence="8" key="1">
    <citation type="submission" date="2015-01" db="EMBL/GenBank/DDBJ databases">
        <title>The Genome Sequence of Cladophialophora bantiana CBS 173.52.</title>
        <authorList>
            <consortium name="The Broad Institute Genomics Platform"/>
            <person name="Cuomo C."/>
            <person name="de Hoog S."/>
            <person name="Gorbushina A."/>
            <person name="Stielow B."/>
            <person name="Teixiera M."/>
            <person name="Abouelleil A."/>
            <person name="Chapman S.B."/>
            <person name="Priest M."/>
            <person name="Young S.K."/>
            <person name="Wortman J."/>
            <person name="Nusbaum C."/>
            <person name="Birren B."/>
        </authorList>
    </citation>
    <scope>NUCLEOTIDE SEQUENCE [LARGE SCALE GENOMIC DNA]</scope>
    <source>
        <strain evidence="8">CBS 173.52</strain>
    </source>
</reference>
<dbReference type="GO" id="GO:0071944">
    <property type="term" value="C:cell periphery"/>
    <property type="evidence" value="ECO:0007669"/>
    <property type="project" value="UniProtKB-ARBA"/>
</dbReference>
<feature type="transmembrane region" description="Helical" evidence="6">
    <location>
        <begin position="195"/>
        <end position="216"/>
    </location>
</feature>
<protein>
    <recommendedName>
        <fullName evidence="10">Mid2 domain-containing protein</fullName>
    </recommendedName>
</protein>
<name>A0A0D2HPL4_CLAB1</name>
<evidence type="ECO:0000256" key="4">
    <source>
        <dbReference type="ARBA" id="ARBA00023136"/>
    </source>
</evidence>
<keyword evidence="3 6" id="KW-1133">Transmembrane helix</keyword>
<dbReference type="EMBL" id="KN846988">
    <property type="protein sequence ID" value="KIW92790.1"/>
    <property type="molecule type" value="Genomic_DNA"/>
</dbReference>
<keyword evidence="2 6" id="KW-0812">Transmembrane</keyword>
<evidence type="ECO:0000313" key="9">
    <source>
        <dbReference type="Proteomes" id="UP000053789"/>
    </source>
</evidence>
<evidence type="ECO:0000256" key="1">
    <source>
        <dbReference type="ARBA" id="ARBA00004167"/>
    </source>
</evidence>
<keyword evidence="4 6" id="KW-0472">Membrane</keyword>
<evidence type="ECO:0000256" key="7">
    <source>
        <dbReference type="SAM" id="SignalP"/>
    </source>
</evidence>
<dbReference type="InterPro" id="IPR051694">
    <property type="entry name" value="Immunoregulatory_rcpt-like"/>
</dbReference>
<evidence type="ECO:0000313" key="8">
    <source>
        <dbReference type="EMBL" id="KIW92790.1"/>
    </source>
</evidence>
<comment type="subcellular location">
    <subcellularLocation>
        <location evidence="1">Membrane</location>
        <topology evidence="1">Single-pass membrane protein</topology>
    </subcellularLocation>
</comment>
<evidence type="ECO:0008006" key="10">
    <source>
        <dbReference type="Google" id="ProtNLM"/>
    </source>
</evidence>
<feature type="signal peptide" evidence="7">
    <location>
        <begin position="1"/>
        <end position="15"/>
    </location>
</feature>
<proteinExistence type="predicted"/>
<evidence type="ECO:0000256" key="3">
    <source>
        <dbReference type="ARBA" id="ARBA00022989"/>
    </source>
</evidence>
<sequence length="281" mass="29530">MLFLPLLALVVSASAQDQDNIFLTPPTNGIDNDFTQNPTYVQGSKLTIQWKTTYPATDLAIWQNGNPNAQFLQTGITGTSLDWTVGTGENPPFDLTEGNVFFFQMYNSSTTTFFSSHYFNVSDPSLASVTSTAPSSNTSPPGSASTGTSTLSDGSSKTAAAATSVASTTPTSLSADSASDHSSSSGSNSKLGEGLGIGIGLCVFIILVAGLVWYFLRRRSRSPRLKTIDPPYHQAPYPSETASVYPSEMPAHAPHRRYELGTAAPSTHAELDGGGGGTKAV</sequence>
<dbReference type="GeneID" id="27699567"/>
<feature type="chain" id="PRO_5012158512" description="Mid2 domain-containing protein" evidence="7">
    <location>
        <begin position="16"/>
        <end position="281"/>
    </location>
</feature>
<feature type="region of interest" description="Disordered" evidence="5">
    <location>
        <begin position="129"/>
        <end position="189"/>
    </location>
</feature>
<gene>
    <name evidence="8" type="ORF">Z519_06639</name>
</gene>
<dbReference type="Proteomes" id="UP000053789">
    <property type="component" value="Unassembled WGS sequence"/>
</dbReference>
<dbReference type="GO" id="GO:0016020">
    <property type="term" value="C:membrane"/>
    <property type="evidence" value="ECO:0007669"/>
    <property type="project" value="UniProtKB-SubCell"/>
</dbReference>
<keyword evidence="9" id="KW-1185">Reference proteome</keyword>
<dbReference type="PANTHER" id="PTHR15549">
    <property type="entry name" value="PAIRED IMMUNOGLOBULIN-LIKE TYPE 2 RECEPTOR"/>
    <property type="match status" value="1"/>
</dbReference>
<evidence type="ECO:0000256" key="2">
    <source>
        <dbReference type="ARBA" id="ARBA00022692"/>
    </source>
</evidence>
<accession>A0A0D2HPL4</accession>
<evidence type="ECO:0000256" key="5">
    <source>
        <dbReference type="SAM" id="MobiDB-lite"/>
    </source>
</evidence>
<dbReference type="AlphaFoldDB" id="A0A0D2HPL4"/>
<keyword evidence="7" id="KW-0732">Signal</keyword>
<organism evidence="8 9">
    <name type="scientific">Cladophialophora bantiana (strain ATCC 10958 / CBS 173.52 / CDC B-1940 / NIH 8579)</name>
    <name type="common">Xylohypha bantiana</name>
    <dbReference type="NCBI Taxonomy" id="1442370"/>
    <lineage>
        <taxon>Eukaryota</taxon>
        <taxon>Fungi</taxon>
        <taxon>Dikarya</taxon>
        <taxon>Ascomycota</taxon>
        <taxon>Pezizomycotina</taxon>
        <taxon>Eurotiomycetes</taxon>
        <taxon>Chaetothyriomycetidae</taxon>
        <taxon>Chaetothyriales</taxon>
        <taxon>Herpotrichiellaceae</taxon>
        <taxon>Cladophialophora</taxon>
    </lineage>
</organism>
<evidence type="ECO:0000256" key="6">
    <source>
        <dbReference type="SAM" id="Phobius"/>
    </source>
</evidence>
<dbReference type="OrthoDB" id="5390143at2759"/>
<dbReference type="HOGENOM" id="CLU_980165_0_0_1"/>
<dbReference type="VEuPathDB" id="FungiDB:Z519_06639"/>